<evidence type="ECO:0000313" key="2">
    <source>
        <dbReference type="Proteomes" id="UP000000788"/>
    </source>
</evidence>
<reference evidence="1 2" key="1">
    <citation type="journal article" date="2007" name="PLoS Genet.">
        <title>Patterns and implications of gene gain and loss in the evolution of Prochlorococcus.</title>
        <authorList>
            <person name="Kettler G.C."/>
            <person name="Martiny A.C."/>
            <person name="Huang K."/>
            <person name="Zucker J."/>
            <person name="Coleman M.L."/>
            <person name="Rodrigue S."/>
            <person name="Chen F."/>
            <person name="Lapidus A."/>
            <person name="Ferriera S."/>
            <person name="Johnson J."/>
            <person name="Steglich C."/>
            <person name="Church G.M."/>
            <person name="Richardson P."/>
            <person name="Chisholm S.W."/>
        </authorList>
    </citation>
    <scope>NUCLEOTIDE SEQUENCE [LARGE SCALE GENOMIC DNA]</scope>
    <source>
        <strain evidence="2">MIT 9211</strain>
    </source>
</reference>
<dbReference type="HOGENOM" id="CLU_138596_0_0_3"/>
<proteinExistence type="predicted"/>
<dbReference type="STRING" id="93059.P9211_05481"/>
<keyword evidence="2" id="KW-1185">Reference proteome</keyword>
<protein>
    <submittedName>
        <fullName evidence="1">Uncharacterized protein</fullName>
    </submittedName>
</protein>
<organism evidence="1 2">
    <name type="scientific">Prochlorococcus marinus (strain MIT 9211)</name>
    <dbReference type="NCBI Taxonomy" id="93059"/>
    <lineage>
        <taxon>Bacteria</taxon>
        <taxon>Bacillati</taxon>
        <taxon>Cyanobacteriota</taxon>
        <taxon>Cyanophyceae</taxon>
        <taxon>Synechococcales</taxon>
        <taxon>Prochlorococcaceae</taxon>
        <taxon>Prochlorococcus</taxon>
    </lineage>
</organism>
<dbReference type="Proteomes" id="UP000000788">
    <property type="component" value="Chromosome"/>
</dbReference>
<dbReference type="KEGG" id="pmj:P9211_05481"/>
<dbReference type="eggNOG" id="ENOG50345CC">
    <property type="taxonomic scope" value="Bacteria"/>
</dbReference>
<accession>A9BEG9</accession>
<dbReference type="OrthoDB" id="541171at2"/>
<dbReference type="RefSeq" id="WP_012195102.1">
    <property type="nucleotide sequence ID" value="NC_009976.1"/>
</dbReference>
<sequence>MTSSQKSTSASQAIPSDLKPEQALGLVGLGLMQKMSHGGTSKLRLVEDNEERFDVHALRQRLELIALAIQTGAPLSTSEVSHLLGAKPGSAKTERGGLVAKKISRNVWKLSQVDKESSYWRN</sequence>
<dbReference type="AlphaFoldDB" id="A9BEG9"/>
<evidence type="ECO:0000313" key="1">
    <source>
        <dbReference type="EMBL" id="ABX08479.1"/>
    </source>
</evidence>
<gene>
    <name evidence="1" type="ordered locus">P9211_05481</name>
</gene>
<dbReference type="EMBL" id="CP000878">
    <property type="protein sequence ID" value="ABX08479.1"/>
    <property type="molecule type" value="Genomic_DNA"/>
</dbReference>
<name>A9BEG9_PROM4</name>